<proteinExistence type="predicted"/>
<feature type="compositionally biased region" description="Low complexity" evidence="1">
    <location>
        <begin position="1"/>
        <end position="13"/>
    </location>
</feature>
<feature type="compositionally biased region" description="Acidic residues" evidence="1">
    <location>
        <begin position="81"/>
        <end position="103"/>
    </location>
</feature>
<protein>
    <submittedName>
        <fullName evidence="2">Uncharacterized protein</fullName>
    </submittedName>
</protein>
<name>A0AAV9WK83_9PEZI</name>
<comment type="caution">
    <text evidence="2">The sequence shown here is derived from an EMBL/GenBank/DDBJ whole genome shotgun (WGS) entry which is preliminary data.</text>
</comment>
<evidence type="ECO:0000313" key="3">
    <source>
        <dbReference type="Proteomes" id="UP001370758"/>
    </source>
</evidence>
<feature type="region of interest" description="Disordered" evidence="1">
    <location>
        <begin position="1"/>
        <end position="59"/>
    </location>
</feature>
<dbReference type="EMBL" id="JAVHJL010000002">
    <property type="protein sequence ID" value="KAK6509222.1"/>
    <property type="molecule type" value="Genomic_DNA"/>
</dbReference>
<dbReference type="Proteomes" id="UP001370758">
    <property type="component" value="Unassembled WGS sequence"/>
</dbReference>
<accession>A0AAV9WK83</accession>
<gene>
    <name evidence="2" type="ORF">TWF481_003982</name>
</gene>
<keyword evidence="3" id="KW-1185">Reference proteome</keyword>
<evidence type="ECO:0000313" key="2">
    <source>
        <dbReference type="EMBL" id="KAK6509222.1"/>
    </source>
</evidence>
<sequence>MPPKRAASGSSRGAAKRPRPEGSDNSDSSDNEAGQFPVPPRSKRWAKISGSGNLDDNYKLATRNPTKAYKYVCICQAPFSGEDDDDDDDEDDEDEDEDEDEENGGGSSNRQRCDGGDTCLCNKPAEEHPDHPWKITVAGKHKFFNHRS</sequence>
<dbReference type="AlphaFoldDB" id="A0AAV9WK83"/>
<feature type="region of interest" description="Disordered" evidence="1">
    <location>
        <begin position="78"/>
        <end position="131"/>
    </location>
</feature>
<evidence type="ECO:0000256" key="1">
    <source>
        <dbReference type="SAM" id="MobiDB-lite"/>
    </source>
</evidence>
<organism evidence="2 3">
    <name type="scientific">Arthrobotrys musiformis</name>
    <dbReference type="NCBI Taxonomy" id="47236"/>
    <lineage>
        <taxon>Eukaryota</taxon>
        <taxon>Fungi</taxon>
        <taxon>Dikarya</taxon>
        <taxon>Ascomycota</taxon>
        <taxon>Pezizomycotina</taxon>
        <taxon>Orbiliomycetes</taxon>
        <taxon>Orbiliales</taxon>
        <taxon>Orbiliaceae</taxon>
        <taxon>Arthrobotrys</taxon>
    </lineage>
</organism>
<reference evidence="2 3" key="1">
    <citation type="submission" date="2023-08" db="EMBL/GenBank/DDBJ databases">
        <authorList>
            <person name="Palmer J.M."/>
        </authorList>
    </citation>
    <scope>NUCLEOTIDE SEQUENCE [LARGE SCALE GENOMIC DNA]</scope>
    <source>
        <strain evidence="2 3">TWF481</strain>
    </source>
</reference>